<feature type="transmembrane region" description="Helical" evidence="1">
    <location>
        <begin position="33"/>
        <end position="58"/>
    </location>
</feature>
<dbReference type="AlphaFoldDB" id="A0A2S8FGH7"/>
<dbReference type="EMBL" id="PUIA01000037">
    <property type="protein sequence ID" value="PQO31269.1"/>
    <property type="molecule type" value="Genomic_DNA"/>
</dbReference>
<feature type="transmembrane region" description="Helical" evidence="1">
    <location>
        <begin position="105"/>
        <end position="125"/>
    </location>
</feature>
<gene>
    <name evidence="2" type="ORF">C5Y96_13065</name>
</gene>
<reference evidence="2 3" key="1">
    <citation type="submission" date="2018-02" db="EMBL/GenBank/DDBJ databases">
        <title>Comparative genomes isolates from brazilian mangrove.</title>
        <authorList>
            <person name="Araujo J.E."/>
            <person name="Taketani R.G."/>
            <person name="Silva M.C.P."/>
            <person name="Loureco M.V."/>
            <person name="Andreote F.D."/>
        </authorList>
    </citation>
    <scope>NUCLEOTIDE SEQUENCE [LARGE SCALE GENOMIC DNA]</scope>
    <source>
        <strain evidence="2 3">HEX-2 MGV</strain>
    </source>
</reference>
<protein>
    <submittedName>
        <fullName evidence="2">Uncharacterized protein</fullName>
    </submittedName>
</protein>
<sequence>MEASPYQSPTITDSFTLPKNPGKVKRVAKFQKWVIVAMFGNAILYIVAVVLGLLMAWTHGAAASEEIPPIYETLISMLTVVEPFVVIFSFVASFTMARQFFNRPLSFLIMFLGAFPFICLPVLLLQNLQGARYLNRQGIAAGFFGTNLEKLHALIAQAEAEA</sequence>
<feature type="transmembrane region" description="Helical" evidence="1">
    <location>
        <begin position="70"/>
        <end position="93"/>
    </location>
</feature>
<keyword evidence="1" id="KW-1133">Transmembrane helix</keyword>
<name>A0A2S8FGH7_9BACT</name>
<evidence type="ECO:0000313" key="2">
    <source>
        <dbReference type="EMBL" id="PQO31269.1"/>
    </source>
</evidence>
<accession>A0A2S8FGH7</accession>
<organism evidence="2 3">
    <name type="scientific">Blastopirellula marina</name>
    <dbReference type="NCBI Taxonomy" id="124"/>
    <lineage>
        <taxon>Bacteria</taxon>
        <taxon>Pseudomonadati</taxon>
        <taxon>Planctomycetota</taxon>
        <taxon>Planctomycetia</taxon>
        <taxon>Pirellulales</taxon>
        <taxon>Pirellulaceae</taxon>
        <taxon>Blastopirellula</taxon>
    </lineage>
</organism>
<keyword evidence="1" id="KW-0472">Membrane</keyword>
<proteinExistence type="predicted"/>
<keyword evidence="1" id="KW-0812">Transmembrane</keyword>
<evidence type="ECO:0000313" key="3">
    <source>
        <dbReference type="Proteomes" id="UP000240009"/>
    </source>
</evidence>
<evidence type="ECO:0000256" key="1">
    <source>
        <dbReference type="SAM" id="Phobius"/>
    </source>
</evidence>
<dbReference type="RefSeq" id="WP_105353942.1">
    <property type="nucleotide sequence ID" value="NZ_PUIA01000037.1"/>
</dbReference>
<dbReference type="Proteomes" id="UP000240009">
    <property type="component" value="Unassembled WGS sequence"/>
</dbReference>
<comment type="caution">
    <text evidence="2">The sequence shown here is derived from an EMBL/GenBank/DDBJ whole genome shotgun (WGS) entry which is preliminary data.</text>
</comment>